<reference evidence="1 2" key="2">
    <citation type="submission" date="2007-04" db="EMBL/GenBank/DDBJ databases">
        <title>Draft genome sequence of Ruminococcus obeum (ATCC 29174).</title>
        <authorList>
            <person name="Sudarsanam P."/>
            <person name="Ley R."/>
            <person name="Guruge J."/>
            <person name="Turnbaugh P.J."/>
            <person name="Mahowald M."/>
            <person name="Liep D."/>
            <person name="Gordon J."/>
        </authorList>
    </citation>
    <scope>NUCLEOTIDE SEQUENCE [LARGE SCALE GENOMIC DNA]</scope>
    <source>
        <strain evidence="1 2">ATCC 29174</strain>
    </source>
</reference>
<dbReference type="Proteomes" id="UP000006002">
    <property type="component" value="Unassembled WGS sequence"/>
</dbReference>
<evidence type="ECO:0000313" key="2">
    <source>
        <dbReference type="Proteomes" id="UP000006002"/>
    </source>
</evidence>
<reference evidence="1 2" key="1">
    <citation type="submission" date="2007-03" db="EMBL/GenBank/DDBJ databases">
        <authorList>
            <person name="Fulton L."/>
            <person name="Clifton S."/>
            <person name="Fulton B."/>
            <person name="Xu J."/>
            <person name="Minx P."/>
            <person name="Pepin K.H."/>
            <person name="Johnson M."/>
            <person name="Thiruvilangam P."/>
            <person name="Bhonagiri V."/>
            <person name="Nash W.E."/>
            <person name="Mardis E.R."/>
            <person name="Wilson R.K."/>
        </authorList>
    </citation>
    <scope>NUCLEOTIDE SEQUENCE [LARGE SCALE GENOMIC DNA]</scope>
    <source>
        <strain evidence="1 2">ATCC 29174</strain>
    </source>
</reference>
<organism evidence="1 2">
    <name type="scientific">Blautia obeum ATCC 29174</name>
    <dbReference type="NCBI Taxonomy" id="411459"/>
    <lineage>
        <taxon>Bacteria</taxon>
        <taxon>Bacillati</taxon>
        <taxon>Bacillota</taxon>
        <taxon>Clostridia</taxon>
        <taxon>Lachnospirales</taxon>
        <taxon>Lachnospiraceae</taxon>
        <taxon>Blautia</taxon>
    </lineage>
</organism>
<accession>A5ZMA8</accession>
<sequence length="37" mass="4321">MKRNNRPSGISIKYLEGFYKKLTIVDWDIMIMGVLSC</sequence>
<evidence type="ECO:0000313" key="1">
    <source>
        <dbReference type="EMBL" id="EDM89002.1"/>
    </source>
</evidence>
<protein>
    <submittedName>
        <fullName evidence="1">Uncharacterized protein</fullName>
    </submittedName>
</protein>
<dbReference type="HOGENOM" id="CLU_3340805_0_0_9"/>
<dbReference type="EMBL" id="AAVO02000001">
    <property type="protein sequence ID" value="EDM89002.1"/>
    <property type="molecule type" value="Genomic_DNA"/>
</dbReference>
<name>A5ZMA8_9FIRM</name>
<gene>
    <name evidence="1" type="ORF">RUMOBE_00125</name>
</gene>
<comment type="caution">
    <text evidence="1">The sequence shown here is derived from an EMBL/GenBank/DDBJ whole genome shotgun (WGS) entry which is preliminary data.</text>
</comment>
<proteinExistence type="predicted"/>
<dbReference type="AlphaFoldDB" id="A5ZMA8"/>